<protein>
    <submittedName>
        <fullName evidence="2">GyrI-like domain-containing protein</fullName>
    </submittedName>
</protein>
<dbReference type="EMBL" id="JARPXM010000021">
    <property type="protein sequence ID" value="MDT2539773.1"/>
    <property type="molecule type" value="Genomic_DNA"/>
</dbReference>
<dbReference type="InterPro" id="IPR010499">
    <property type="entry name" value="AraC_E-bd"/>
</dbReference>
<dbReference type="PANTHER" id="PTHR40055">
    <property type="entry name" value="TRANSCRIPTIONAL REGULATOR YGIV-RELATED"/>
    <property type="match status" value="1"/>
</dbReference>
<dbReference type="Proteomes" id="UP001249240">
    <property type="component" value="Unassembled WGS sequence"/>
</dbReference>
<evidence type="ECO:0000313" key="3">
    <source>
        <dbReference type="Proteomes" id="UP001249240"/>
    </source>
</evidence>
<dbReference type="InterPro" id="IPR050908">
    <property type="entry name" value="SmbC-like"/>
</dbReference>
<dbReference type="InterPro" id="IPR011256">
    <property type="entry name" value="Reg_factor_effector_dom_sf"/>
</dbReference>
<accession>A0AAW8SY62</accession>
<feature type="domain" description="AraC effector-binding" evidence="1">
    <location>
        <begin position="1"/>
        <end position="147"/>
    </location>
</feature>
<dbReference type="Pfam" id="PF06445">
    <property type="entry name" value="GyrI-like"/>
    <property type="match status" value="1"/>
</dbReference>
<comment type="caution">
    <text evidence="2">The sequence shown here is derived from an EMBL/GenBank/DDBJ whole genome shotgun (WGS) entry which is preliminary data.</text>
</comment>
<dbReference type="SMART" id="SM00871">
    <property type="entry name" value="AraC_E_bind"/>
    <property type="match status" value="1"/>
</dbReference>
<evidence type="ECO:0000259" key="1">
    <source>
        <dbReference type="SMART" id="SM00871"/>
    </source>
</evidence>
<reference evidence="2" key="1">
    <citation type="submission" date="2023-03" db="EMBL/GenBank/DDBJ databases">
        <authorList>
            <person name="Shen W."/>
            <person name="Cai J."/>
        </authorList>
    </citation>
    <scope>NUCLEOTIDE SEQUENCE</scope>
    <source>
        <strain evidence="2">B646-2</strain>
    </source>
</reference>
<dbReference type="AlphaFoldDB" id="A0AAW8SY62"/>
<organism evidence="2 3">
    <name type="scientific">Enterococcus raffinosus</name>
    <dbReference type="NCBI Taxonomy" id="71452"/>
    <lineage>
        <taxon>Bacteria</taxon>
        <taxon>Bacillati</taxon>
        <taxon>Bacillota</taxon>
        <taxon>Bacilli</taxon>
        <taxon>Lactobacillales</taxon>
        <taxon>Enterococcaceae</taxon>
        <taxon>Enterococcus</taxon>
    </lineage>
</organism>
<name>A0AAW8SY62_9ENTE</name>
<evidence type="ECO:0000313" key="2">
    <source>
        <dbReference type="EMBL" id="MDT2539773.1"/>
    </source>
</evidence>
<dbReference type="Gene3D" id="3.20.80.10">
    <property type="entry name" value="Regulatory factor, effector binding domain"/>
    <property type="match status" value="1"/>
</dbReference>
<dbReference type="GeneID" id="67040976"/>
<dbReference type="PANTHER" id="PTHR40055:SF1">
    <property type="entry name" value="TRANSCRIPTIONAL REGULATOR YGIV-RELATED"/>
    <property type="match status" value="1"/>
</dbReference>
<proteinExistence type="predicted"/>
<dbReference type="InterPro" id="IPR029442">
    <property type="entry name" value="GyrI-like"/>
</dbReference>
<sequence>MNYSVESLPSKKVFYKRRVGAYGPENYALMDSIKALLKEKDLFSGNTVIYGIALDDPNRVSAEHCRYDVAVESDTAITNMDSRELDSGKYAIFQIDHTSNAVSAFWNTFPSLLSRDSYTIDFSRPILERYKNSLINDGRCEMLVPIK</sequence>
<dbReference type="SUPFAM" id="SSF55136">
    <property type="entry name" value="Probable bacterial effector-binding domain"/>
    <property type="match status" value="1"/>
</dbReference>
<dbReference type="RefSeq" id="WP_010745438.1">
    <property type="nucleotide sequence ID" value="NZ_BAAAXM010000062.1"/>
</dbReference>
<gene>
    <name evidence="2" type="ORF">P7D78_16690</name>
</gene>